<evidence type="ECO:0000313" key="3">
    <source>
        <dbReference type="EMBL" id="GII77809.1"/>
    </source>
</evidence>
<gene>
    <name evidence="3" type="ORF">Sru01_27910</name>
</gene>
<name>A0A919R1A8_9ACTN</name>
<dbReference type="AlphaFoldDB" id="A0A919R1A8"/>
<dbReference type="Pfam" id="PF14155">
    <property type="entry name" value="DUF4307"/>
    <property type="match status" value="1"/>
</dbReference>
<evidence type="ECO:0000313" key="4">
    <source>
        <dbReference type="Proteomes" id="UP000655287"/>
    </source>
</evidence>
<dbReference type="RefSeq" id="WP_203984821.1">
    <property type="nucleotide sequence ID" value="NZ_BOOU01000041.1"/>
</dbReference>
<proteinExistence type="predicted"/>
<evidence type="ECO:0008006" key="5">
    <source>
        <dbReference type="Google" id="ProtNLM"/>
    </source>
</evidence>
<feature type="transmembrane region" description="Helical" evidence="2">
    <location>
        <begin position="30"/>
        <end position="52"/>
    </location>
</feature>
<organism evidence="3 4">
    <name type="scientific">Sphaerisporangium rufum</name>
    <dbReference type="NCBI Taxonomy" id="1381558"/>
    <lineage>
        <taxon>Bacteria</taxon>
        <taxon>Bacillati</taxon>
        <taxon>Actinomycetota</taxon>
        <taxon>Actinomycetes</taxon>
        <taxon>Streptosporangiales</taxon>
        <taxon>Streptosporangiaceae</taxon>
        <taxon>Sphaerisporangium</taxon>
    </lineage>
</organism>
<dbReference type="Proteomes" id="UP000655287">
    <property type="component" value="Unassembled WGS sequence"/>
</dbReference>
<dbReference type="EMBL" id="BOOU01000041">
    <property type="protein sequence ID" value="GII77809.1"/>
    <property type="molecule type" value="Genomic_DNA"/>
</dbReference>
<dbReference type="InterPro" id="IPR025443">
    <property type="entry name" value="DUF4307"/>
</dbReference>
<sequence>MADHDAGSPAPVLGTPADYPARPPDKRRTWQTVLLILFAAVLVAAMGGWGYVMMTARPDTRATVFSFDPAADQVMVTFEAHRPEGRGMVCRLRALDARQAEVGARDVRVPAGEGDVRLTERLVTSARATTVSVQGCYLVH</sequence>
<feature type="region of interest" description="Disordered" evidence="1">
    <location>
        <begin position="1"/>
        <end position="24"/>
    </location>
</feature>
<evidence type="ECO:0000256" key="2">
    <source>
        <dbReference type="SAM" id="Phobius"/>
    </source>
</evidence>
<reference evidence="3" key="1">
    <citation type="submission" date="2021-01" db="EMBL/GenBank/DDBJ databases">
        <title>Whole genome shotgun sequence of Sphaerisporangium rufum NBRC 109079.</title>
        <authorList>
            <person name="Komaki H."/>
            <person name="Tamura T."/>
        </authorList>
    </citation>
    <scope>NUCLEOTIDE SEQUENCE</scope>
    <source>
        <strain evidence="3">NBRC 109079</strain>
    </source>
</reference>
<keyword evidence="2" id="KW-0472">Membrane</keyword>
<protein>
    <recommendedName>
        <fullName evidence="5">DUF4307 domain-containing protein</fullName>
    </recommendedName>
</protein>
<comment type="caution">
    <text evidence="3">The sequence shown here is derived from an EMBL/GenBank/DDBJ whole genome shotgun (WGS) entry which is preliminary data.</text>
</comment>
<accession>A0A919R1A8</accession>
<keyword evidence="2" id="KW-1133">Transmembrane helix</keyword>
<keyword evidence="4" id="KW-1185">Reference proteome</keyword>
<evidence type="ECO:0000256" key="1">
    <source>
        <dbReference type="SAM" id="MobiDB-lite"/>
    </source>
</evidence>
<keyword evidence="2" id="KW-0812">Transmembrane</keyword>